<evidence type="ECO:0000256" key="5">
    <source>
        <dbReference type="ARBA" id="ARBA00022786"/>
    </source>
</evidence>
<evidence type="ECO:0000256" key="6">
    <source>
        <dbReference type="ARBA" id="ARBA00022840"/>
    </source>
</evidence>
<comment type="pathway">
    <text evidence="2">Protein modification; protein ubiquitination.</text>
</comment>
<name>A0AAU9K7D7_9CILI</name>
<dbReference type="InterPro" id="IPR016135">
    <property type="entry name" value="UBQ-conjugating_enzyme/RWD"/>
</dbReference>
<evidence type="ECO:0000256" key="1">
    <source>
        <dbReference type="ARBA" id="ARBA00000485"/>
    </source>
</evidence>
<protein>
    <recommendedName>
        <fullName evidence="7">UBC core domain-containing protein</fullName>
    </recommendedName>
</protein>
<dbReference type="GO" id="GO:0005524">
    <property type="term" value="F:ATP binding"/>
    <property type="evidence" value="ECO:0007669"/>
    <property type="project" value="UniProtKB-KW"/>
</dbReference>
<dbReference type="FunFam" id="3.10.110.10:FF:000101">
    <property type="entry name" value="Ubiquitin-conjugating enzyme E2 D2"/>
    <property type="match status" value="1"/>
</dbReference>
<organism evidence="8 9">
    <name type="scientific">Blepharisma stoltei</name>
    <dbReference type="NCBI Taxonomy" id="1481888"/>
    <lineage>
        <taxon>Eukaryota</taxon>
        <taxon>Sar</taxon>
        <taxon>Alveolata</taxon>
        <taxon>Ciliophora</taxon>
        <taxon>Postciliodesmatophora</taxon>
        <taxon>Heterotrichea</taxon>
        <taxon>Heterotrichida</taxon>
        <taxon>Blepharismidae</taxon>
        <taxon>Blepharisma</taxon>
    </lineage>
</organism>
<reference evidence="8" key="1">
    <citation type="submission" date="2021-09" db="EMBL/GenBank/DDBJ databases">
        <authorList>
            <consortium name="AG Swart"/>
            <person name="Singh M."/>
            <person name="Singh A."/>
            <person name="Seah K."/>
            <person name="Emmerich C."/>
        </authorList>
    </citation>
    <scope>NUCLEOTIDE SEQUENCE</scope>
    <source>
        <strain evidence="8">ATCC30299</strain>
    </source>
</reference>
<evidence type="ECO:0000256" key="4">
    <source>
        <dbReference type="ARBA" id="ARBA00022741"/>
    </source>
</evidence>
<evidence type="ECO:0000313" key="8">
    <source>
        <dbReference type="EMBL" id="CAG9332849.1"/>
    </source>
</evidence>
<accession>A0AAU9K7D7</accession>
<evidence type="ECO:0000256" key="3">
    <source>
        <dbReference type="ARBA" id="ARBA00022679"/>
    </source>
</evidence>
<feature type="domain" description="UBC core" evidence="7">
    <location>
        <begin position="3"/>
        <end position="152"/>
    </location>
</feature>
<dbReference type="Gene3D" id="3.10.110.10">
    <property type="entry name" value="Ubiquitin Conjugating Enzyme"/>
    <property type="match status" value="1"/>
</dbReference>
<comment type="catalytic activity">
    <reaction evidence="1">
        <text>S-ubiquitinyl-[E1 ubiquitin-activating enzyme]-L-cysteine + [E2 ubiquitin-conjugating enzyme]-L-cysteine = [E1 ubiquitin-activating enzyme]-L-cysteine + S-ubiquitinyl-[E2 ubiquitin-conjugating enzyme]-L-cysteine.</text>
        <dbReference type="EC" id="2.3.2.23"/>
    </reaction>
</comment>
<dbReference type="PROSITE" id="PS50127">
    <property type="entry name" value="UBC_2"/>
    <property type="match status" value="1"/>
</dbReference>
<sequence length="152" mass="17854">MSASIRRIIKEIKDEQKNFNGDDVRFWPNDERDLYNCTGVFIGPKQSPYENGMFFLDVKFPSDYPFKPPKVSFITKIYHPCINSKGRIAIDILEDQWSPALTAHKVLLVIRNFLLTGFEADWPLVPDIGRQYRLDRKKYDCIAKEWTELFAM</sequence>
<evidence type="ECO:0000259" key="7">
    <source>
        <dbReference type="PROSITE" id="PS50127"/>
    </source>
</evidence>
<keyword evidence="6" id="KW-0067">ATP-binding</keyword>
<dbReference type="SMART" id="SM00212">
    <property type="entry name" value="UBCc"/>
    <property type="match status" value="1"/>
</dbReference>
<evidence type="ECO:0000256" key="2">
    <source>
        <dbReference type="ARBA" id="ARBA00004906"/>
    </source>
</evidence>
<dbReference type="PANTHER" id="PTHR24068">
    <property type="entry name" value="UBIQUITIN-CONJUGATING ENZYME E2"/>
    <property type="match status" value="1"/>
</dbReference>
<dbReference type="SUPFAM" id="SSF54495">
    <property type="entry name" value="UBC-like"/>
    <property type="match status" value="1"/>
</dbReference>
<dbReference type="Pfam" id="PF00179">
    <property type="entry name" value="UQ_con"/>
    <property type="match status" value="1"/>
</dbReference>
<dbReference type="Proteomes" id="UP001162131">
    <property type="component" value="Unassembled WGS sequence"/>
</dbReference>
<dbReference type="AlphaFoldDB" id="A0AAU9K7D7"/>
<proteinExistence type="predicted"/>
<keyword evidence="9" id="KW-1185">Reference proteome</keyword>
<gene>
    <name evidence="8" type="ORF">BSTOLATCC_MIC57136</name>
</gene>
<comment type="caution">
    <text evidence="8">The sequence shown here is derived from an EMBL/GenBank/DDBJ whole genome shotgun (WGS) entry which is preliminary data.</text>
</comment>
<keyword evidence="4" id="KW-0547">Nucleotide-binding</keyword>
<dbReference type="EMBL" id="CAJZBQ010000055">
    <property type="protein sequence ID" value="CAG9332849.1"/>
    <property type="molecule type" value="Genomic_DNA"/>
</dbReference>
<dbReference type="GO" id="GO:0061631">
    <property type="term" value="F:ubiquitin conjugating enzyme activity"/>
    <property type="evidence" value="ECO:0007669"/>
    <property type="project" value="UniProtKB-EC"/>
</dbReference>
<keyword evidence="5" id="KW-0833">Ubl conjugation pathway</keyword>
<evidence type="ECO:0000313" key="9">
    <source>
        <dbReference type="Proteomes" id="UP001162131"/>
    </source>
</evidence>
<dbReference type="InterPro" id="IPR000608">
    <property type="entry name" value="UBC"/>
</dbReference>
<keyword evidence="3" id="KW-0808">Transferase</keyword>